<keyword evidence="2" id="KW-0472">Membrane</keyword>
<keyword evidence="2" id="KW-0812">Transmembrane</keyword>
<feature type="compositionally biased region" description="Acidic residues" evidence="1">
    <location>
        <begin position="223"/>
        <end position="233"/>
    </location>
</feature>
<feature type="transmembrane region" description="Helical" evidence="2">
    <location>
        <begin position="588"/>
        <end position="606"/>
    </location>
</feature>
<evidence type="ECO:0000313" key="5">
    <source>
        <dbReference type="Proteomes" id="UP000029839"/>
    </source>
</evidence>
<protein>
    <submittedName>
        <fullName evidence="4">Uncharacterized protein</fullName>
    </submittedName>
</protein>
<evidence type="ECO:0000313" key="4">
    <source>
        <dbReference type="EMBL" id="KGM10717.1"/>
    </source>
</evidence>
<organism evidence="4 5">
    <name type="scientific">Cellulomonas carbonis T26</name>
    <dbReference type="NCBI Taxonomy" id="947969"/>
    <lineage>
        <taxon>Bacteria</taxon>
        <taxon>Bacillati</taxon>
        <taxon>Actinomycetota</taxon>
        <taxon>Actinomycetes</taxon>
        <taxon>Micrococcales</taxon>
        <taxon>Cellulomonadaceae</taxon>
        <taxon>Cellulomonas</taxon>
    </lineage>
</organism>
<feature type="transmembrane region" description="Helical" evidence="2">
    <location>
        <begin position="456"/>
        <end position="479"/>
    </location>
</feature>
<keyword evidence="5" id="KW-1185">Reference proteome</keyword>
<feature type="chain" id="PRO_5001959937" evidence="3">
    <location>
        <begin position="28"/>
        <end position="821"/>
    </location>
</feature>
<accession>A0A0A0BSU3</accession>
<evidence type="ECO:0000256" key="3">
    <source>
        <dbReference type="SAM" id="SignalP"/>
    </source>
</evidence>
<name>A0A0A0BSU3_9CELL</name>
<feature type="transmembrane region" description="Helical" evidence="2">
    <location>
        <begin position="553"/>
        <end position="576"/>
    </location>
</feature>
<reference evidence="4 5" key="2">
    <citation type="journal article" date="2015" name="Stand. Genomic Sci.">
        <title>Draft genome sequence of Cellulomonas carbonis T26(T) and comparative analysis of six Cellulomonas genomes.</title>
        <authorList>
            <person name="Zhuang W."/>
            <person name="Zhang S."/>
            <person name="Xia X."/>
            <person name="Wang G."/>
        </authorList>
    </citation>
    <scope>NUCLEOTIDE SEQUENCE [LARGE SCALE GENOMIC DNA]</scope>
    <source>
        <strain evidence="4 5">T26</strain>
    </source>
</reference>
<proteinExistence type="predicted"/>
<reference evidence="4 5" key="1">
    <citation type="submission" date="2013-08" db="EMBL/GenBank/DDBJ databases">
        <title>Genome sequencing of Cellulomonas carbonis T26.</title>
        <authorList>
            <person name="Chen F."/>
            <person name="Li Y."/>
            <person name="Wang G."/>
        </authorList>
    </citation>
    <scope>NUCLEOTIDE SEQUENCE [LARGE SCALE GENOMIC DNA]</scope>
    <source>
        <strain evidence="4 5">T26</strain>
    </source>
</reference>
<gene>
    <name evidence="4" type="ORF">N868_16145</name>
</gene>
<evidence type="ECO:0000256" key="1">
    <source>
        <dbReference type="SAM" id="MobiDB-lite"/>
    </source>
</evidence>
<feature type="transmembrane region" description="Helical" evidence="2">
    <location>
        <begin position="392"/>
        <end position="420"/>
    </location>
</feature>
<sequence>MAAVTAVAMLATALAGAVLAFAPPARAATDDTTGPAGAAGADRVVLVGTAGLRWDDVHTLSTPALWELSRSGSIGTVAARSVRSSACPADGWLAVSAGARAADLPGERYGECRALRSPSVDAPVPGWSDYVEAASRSRFDATLGLLGTLLRSEQVPAAGFGPGAAIALADGDGTVVGTHQALPRDPGAITEAVEVALDDARLVVVDAGAVRDIGRATVPRPEDEPEQPDDDAPVEPQPTGEEPEGPQVITEPTRAQQVQPVDARIAAVLEAVDDWDGGDVTVLVVSLADSGTVARMQLAAAAGPAPDGERYVESLLGTRSTRQPGYLQATDVTPTLLALLGLSGEAPAGALVGSPVRPVPGPGSAIERLAAVVDVDRHQVAADPVIPRTYTWLIVVNLLLQAVVVVGLNGRVIAVTGALAHRVRDAAARRRSAHVPTGRAPHAANPMAAVPVLRGLLVAGVAVGSFPVATTLANLVPWWRVTSSGWAVVGAIGLGVAVLSTLALLPPVRRAVLGPMGVVAGATALVLAVDVATGARLQLSAPLGVEPVVGARFYGFNNTSFALFASASLLVAAAVADPLVRAGRRRRAAVVVAVIGVVATVLNGTPGLGSDFGGPPALVPGFAILALLAAGIRLSWRRILLVGGGAGIVVLAFLLADWLRPPEDRTHLGRFVDTVLDGGLGAVVGRKLSQNVANLGGTWLTLLAIGGIALVVTVLAQPLRRAAAATDGGAYGWLSSGEPLTNLGTAAPMLRPAVLALAVTLGIGFLVNDSGIVIPAMGVSVAVPLLVAVSAGWLLRVRAERDALEGRTDQRRGTRQGATTG</sequence>
<keyword evidence="3" id="KW-0732">Signal</keyword>
<feature type="transmembrane region" description="Helical" evidence="2">
    <location>
        <begin position="485"/>
        <end position="505"/>
    </location>
</feature>
<feature type="transmembrane region" description="Helical" evidence="2">
    <location>
        <begin position="749"/>
        <end position="767"/>
    </location>
</feature>
<feature type="transmembrane region" description="Helical" evidence="2">
    <location>
        <begin position="696"/>
        <end position="716"/>
    </location>
</feature>
<comment type="caution">
    <text evidence="4">The sequence shown here is derived from an EMBL/GenBank/DDBJ whole genome shotgun (WGS) entry which is preliminary data.</text>
</comment>
<keyword evidence="2" id="KW-1133">Transmembrane helix</keyword>
<feature type="signal peptide" evidence="3">
    <location>
        <begin position="1"/>
        <end position="27"/>
    </location>
</feature>
<dbReference type="AlphaFoldDB" id="A0A0A0BSU3"/>
<feature type="transmembrane region" description="Helical" evidence="2">
    <location>
        <begin position="512"/>
        <end position="533"/>
    </location>
</feature>
<dbReference type="Proteomes" id="UP000029839">
    <property type="component" value="Unassembled WGS sequence"/>
</dbReference>
<feature type="transmembrane region" description="Helical" evidence="2">
    <location>
        <begin position="639"/>
        <end position="659"/>
    </location>
</feature>
<feature type="compositionally biased region" description="Low complexity" evidence="1">
    <location>
        <begin position="237"/>
        <end position="248"/>
    </location>
</feature>
<feature type="region of interest" description="Disordered" evidence="1">
    <location>
        <begin position="214"/>
        <end position="257"/>
    </location>
</feature>
<dbReference type="EMBL" id="AXCY01000041">
    <property type="protein sequence ID" value="KGM10717.1"/>
    <property type="molecule type" value="Genomic_DNA"/>
</dbReference>
<feature type="transmembrane region" description="Helical" evidence="2">
    <location>
        <begin position="612"/>
        <end position="632"/>
    </location>
</feature>
<evidence type="ECO:0000256" key="2">
    <source>
        <dbReference type="SAM" id="Phobius"/>
    </source>
</evidence>
<feature type="transmembrane region" description="Helical" evidence="2">
    <location>
        <begin position="773"/>
        <end position="795"/>
    </location>
</feature>